<evidence type="ECO:0000256" key="10">
    <source>
        <dbReference type="ARBA" id="ARBA00024347"/>
    </source>
</evidence>
<keyword evidence="5 11" id="KW-0479">Metal-binding</keyword>
<keyword evidence="8 11" id="KW-0862">Zinc</keyword>
<dbReference type="PANTHER" id="PTHR45740:SF2">
    <property type="entry name" value="POLY [ADP-RIBOSE] POLYMERASE"/>
    <property type="match status" value="1"/>
</dbReference>
<evidence type="ECO:0000256" key="8">
    <source>
        <dbReference type="ARBA" id="ARBA00022833"/>
    </source>
</evidence>
<organism evidence="16 17">
    <name type="scientific">Paralvinella palmiformis</name>
    <dbReference type="NCBI Taxonomy" id="53620"/>
    <lineage>
        <taxon>Eukaryota</taxon>
        <taxon>Metazoa</taxon>
        <taxon>Spiralia</taxon>
        <taxon>Lophotrochozoa</taxon>
        <taxon>Annelida</taxon>
        <taxon>Polychaeta</taxon>
        <taxon>Sedentaria</taxon>
        <taxon>Canalipalpata</taxon>
        <taxon>Terebellida</taxon>
        <taxon>Terebelliformia</taxon>
        <taxon>Alvinellidae</taxon>
        <taxon>Paralvinella</taxon>
    </lineage>
</organism>
<dbReference type="Gene3D" id="3.90.228.10">
    <property type="match status" value="1"/>
</dbReference>
<gene>
    <name evidence="16" type="ORF">LSH36_795g00053</name>
</gene>
<dbReference type="SUPFAM" id="SSF56399">
    <property type="entry name" value="ADP-ribosylation"/>
    <property type="match status" value="1"/>
</dbReference>
<name>A0AAD9IZV7_9ANNE</name>
<dbReference type="GO" id="GO:0005737">
    <property type="term" value="C:cytoplasm"/>
    <property type="evidence" value="ECO:0007669"/>
    <property type="project" value="UniProtKB-SubCell"/>
</dbReference>
<dbReference type="InterPro" id="IPR000571">
    <property type="entry name" value="Znf_CCCH"/>
</dbReference>
<keyword evidence="9" id="KW-0539">Nucleus</keyword>
<evidence type="ECO:0000256" key="12">
    <source>
        <dbReference type="SAM" id="MobiDB-lite"/>
    </source>
</evidence>
<dbReference type="SUPFAM" id="SSF90229">
    <property type="entry name" value="CCCH zinc finger"/>
    <property type="match status" value="1"/>
</dbReference>
<evidence type="ECO:0000256" key="5">
    <source>
        <dbReference type="ARBA" id="ARBA00022723"/>
    </source>
</evidence>
<comment type="caution">
    <text evidence="16">The sequence shown here is derived from an EMBL/GenBank/DDBJ whole genome shotgun (WGS) entry which is preliminary data.</text>
</comment>
<dbReference type="PANTHER" id="PTHR45740">
    <property type="entry name" value="POLY [ADP-RIBOSE] POLYMERASE"/>
    <property type="match status" value="1"/>
</dbReference>
<feature type="domain" description="WWE" evidence="14">
    <location>
        <begin position="339"/>
        <end position="427"/>
    </location>
</feature>
<dbReference type="AlphaFoldDB" id="A0AAD9IZV7"/>
<protein>
    <submittedName>
        <fullName evidence="16">Uncharacterized protein</fullName>
    </submittedName>
</protein>
<keyword evidence="17" id="KW-1185">Reference proteome</keyword>
<dbReference type="Gene3D" id="3.30.720.50">
    <property type="match status" value="2"/>
</dbReference>
<feature type="zinc finger region" description="C3H1-type" evidence="11">
    <location>
        <begin position="129"/>
        <end position="151"/>
    </location>
</feature>
<dbReference type="GO" id="GO:0008270">
    <property type="term" value="F:zinc ion binding"/>
    <property type="evidence" value="ECO:0007669"/>
    <property type="project" value="UniProtKB-KW"/>
</dbReference>
<dbReference type="Gene3D" id="1.20.120.1350">
    <property type="entry name" value="Pneumovirus matrix protein 2 (M2), zinc-binding domain"/>
    <property type="match status" value="1"/>
</dbReference>
<dbReference type="Pfam" id="PF25261">
    <property type="entry name" value="zf-CCCH_PARP12"/>
    <property type="match status" value="2"/>
</dbReference>
<dbReference type="GO" id="GO:0003950">
    <property type="term" value="F:NAD+ poly-ADP-ribosyltransferase activity"/>
    <property type="evidence" value="ECO:0007669"/>
    <property type="project" value="InterPro"/>
</dbReference>
<feature type="zinc finger region" description="C3H1-type" evidence="11">
    <location>
        <begin position="47"/>
        <end position="70"/>
    </location>
</feature>
<dbReference type="Pfam" id="PF02825">
    <property type="entry name" value="WWE"/>
    <property type="match status" value="2"/>
</dbReference>
<dbReference type="SUPFAM" id="SSF117839">
    <property type="entry name" value="WWE domain"/>
    <property type="match status" value="2"/>
</dbReference>
<dbReference type="PROSITE" id="PS50918">
    <property type="entry name" value="WWE"/>
    <property type="match status" value="1"/>
</dbReference>
<accession>A0AAD9IZV7</accession>
<feature type="domain" description="C3H1-type" evidence="13">
    <location>
        <begin position="47"/>
        <end position="70"/>
    </location>
</feature>
<sequence length="644" mass="74537">MNGERSNSSTTKNSEMPSSVGNGRVRLCLLHASNSGCSNLDCTELHVCKFFLRGSRCKFGKQCKFGHDLGTAHNRRCLARHRLTSSDITAVRKLVRLTEDLPWICAFYNRPGVGCRHDEAGTGCTKLHVCSRYVKGDCTSGKRCKLSHNMLDPQPKALLERHGIDVNRKSAQIVLEFREALQDDTDASSGDGVRRRNVSRVNEEDRIQASENVSSHKVSEDEESRYDTDDDDDADDYDYTPDICMFNMWKDGCLYKANCHNVHCARPFLWQYKGPQASWINFDDESNKEIEFNFTDPHNESCLSTTGKFPRVLLFKIDFDRMMVHWAQPCHAYKVRRLSTKSSVTVPDPSPQHTRWRWFFKDENGDWLDYEEDDQGFEVDSDVLEKEYLENVGGTFQFRTHHRRHWIDFKKMIETGHCLNEDKMLRRRPAISNHQEGDLLANIPTILLVPSYWDLYVPGYGQLYDKIKINRTGATADEFAEVEKRFQDTMPPSQWFIASIERIQNLKLWSNYWRKRRSIRDQVGAKSNTEMLLFHGGNEEYLRAICSDGLNTVIDTELGKGIPFVRDATRCTRFQNNKMLLLRVLVGAYTFGRRDYAVPPNRPDGSTCQYHSCVDDVRNPSTFVIFEKRQVYPEYIITYVEKSQ</sequence>
<proteinExistence type="inferred from homology"/>
<keyword evidence="7 11" id="KW-0863">Zinc-finger</keyword>
<evidence type="ECO:0000256" key="9">
    <source>
        <dbReference type="ARBA" id="ARBA00023242"/>
    </source>
</evidence>
<comment type="subcellular location">
    <subcellularLocation>
        <location evidence="2">Cytoplasm</location>
    </subcellularLocation>
    <subcellularLocation>
        <location evidence="1">Nucleus</location>
    </subcellularLocation>
</comment>
<dbReference type="PROSITE" id="PS51059">
    <property type="entry name" value="PARP_CATALYTIC"/>
    <property type="match status" value="1"/>
</dbReference>
<dbReference type="InterPro" id="IPR057602">
    <property type="entry name" value="Zfn-CCCH_PARP12"/>
</dbReference>
<evidence type="ECO:0000313" key="17">
    <source>
        <dbReference type="Proteomes" id="UP001208570"/>
    </source>
</evidence>
<keyword evidence="3" id="KW-0963">Cytoplasm</keyword>
<evidence type="ECO:0000256" key="3">
    <source>
        <dbReference type="ARBA" id="ARBA00022490"/>
    </source>
</evidence>
<dbReference type="InterPro" id="IPR036855">
    <property type="entry name" value="Znf_CCCH_sf"/>
</dbReference>
<keyword evidence="4" id="KW-0597">Phosphoprotein</keyword>
<feature type="domain" description="PARP catalytic" evidence="15">
    <location>
        <begin position="454"/>
        <end position="644"/>
    </location>
</feature>
<dbReference type="EMBL" id="JAODUP010000795">
    <property type="protein sequence ID" value="KAK2143969.1"/>
    <property type="molecule type" value="Genomic_DNA"/>
</dbReference>
<dbReference type="GO" id="GO:0005634">
    <property type="term" value="C:nucleus"/>
    <property type="evidence" value="ECO:0007669"/>
    <property type="project" value="UniProtKB-SubCell"/>
</dbReference>
<dbReference type="InterPro" id="IPR051712">
    <property type="entry name" value="ARTD-AVP"/>
</dbReference>
<dbReference type="GO" id="GO:1990404">
    <property type="term" value="F:NAD+-protein mono-ADP-ribosyltransferase activity"/>
    <property type="evidence" value="ECO:0007669"/>
    <property type="project" value="TreeGrafter"/>
</dbReference>
<evidence type="ECO:0000259" key="15">
    <source>
        <dbReference type="PROSITE" id="PS51059"/>
    </source>
</evidence>
<dbReference type="Proteomes" id="UP001208570">
    <property type="component" value="Unassembled WGS sequence"/>
</dbReference>
<evidence type="ECO:0000256" key="1">
    <source>
        <dbReference type="ARBA" id="ARBA00004123"/>
    </source>
</evidence>
<evidence type="ECO:0000256" key="2">
    <source>
        <dbReference type="ARBA" id="ARBA00004496"/>
    </source>
</evidence>
<evidence type="ECO:0000256" key="4">
    <source>
        <dbReference type="ARBA" id="ARBA00022553"/>
    </source>
</evidence>
<dbReference type="InterPro" id="IPR012317">
    <property type="entry name" value="Poly(ADP-ribose)pol_cat_dom"/>
</dbReference>
<evidence type="ECO:0000256" key="7">
    <source>
        <dbReference type="ARBA" id="ARBA00022771"/>
    </source>
</evidence>
<feature type="domain" description="C3H1-type" evidence="13">
    <location>
        <begin position="129"/>
        <end position="151"/>
    </location>
</feature>
<dbReference type="InterPro" id="IPR037197">
    <property type="entry name" value="WWE_dom_sf"/>
</dbReference>
<evidence type="ECO:0000259" key="13">
    <source>
        <dbReference type="PROSITE" id="PS50103"/>
    </source>
</evidence>
<dbReference type="Pfam" id="PF00644">
    <property type="entry name" value="PARP"/>
    <property type="match status" value="1"/>
</dbReference>
<keyword evidence="6" id="KW-0677">Repeat</keyword>
<dbReference type="InterPro" id="IPR004170">
    <property type="entry name" value="WWE_dom"/>
</dbReference>
<evidence type="ECO:0000256" key="6">
    <source>
        <dbReference type="ARBA" id="ARBA00022737"/>
    </source>
</evidence>
<evidence type="ECO:0000256" key="11">
    <source>
        <dbReference type="PROSITE-ProRule" id="PRU00723"/>
    </source>
</evidence>
<dbReference type="Gene3D" id="4.10.1000.10">
    <property type="entry name" value="Zinc finger, CCCH-type"/>
    <property type="match status" value="1"/>
</dbReference>
<evidence type="ECO:0000259" key="14">
    <source>
        <dbReference type="PROSITE" id="PS50918"/>
    </source>
</evidence>
<feature type="compositionally biased region" description="Acidic residues" evidence="12">
    <location>
        <begin position="220"/>
        <end position="234"/>
    </location>
</feature>
<dbReference type="SMART" id="SM00356">
    <property type="entry name" value="ZnF_C3H1"/>
    <property type="match status" value="3"/>
</dbReference>
<comment type="similarity">
    <text evidence="10">Belongs to the ARTD/PARP family.</text>
</comment>
<dbReference type="PROSITE" id="PS50103">
    <property type="entry name" value="ZF_C3H1"/>
    <property type="match status" value="2"/>
</dbReference>
<reference evidence="16" key="1">
    <citation type="journal article" date="2023" name="Mol. Biol. Evol.">
        <title>Third-Generation Sequencing Reveals the Adaptive Role of the Epigenome in Three Deep-Sea Polychaetes.</title>
        <authorList>
            <person name="Perez M."/>
            <person name="Aroh O."/>
            <person name="Sun Y."/>
            <person name="Lan Y."/>
            <person name="Juniper S.K."/>
            <person name="Young C.R."/>
            <person name="Angers B."/>
            <person name="Qian P.Y."/>
        </authorList>
    </citation>
    <scope>NUCLEOTIDE SEQUENCE</scope>
    <source>
        <strain evidence="16">P08H-3</strain>
    </source>
</reference>
<evidence type="ECO:0000313" key="16">
    <source>
        <dbReference type="EMBL" id="KAK2143969.1"/>
    </source>
</evidence>
<feature type="region of interest" description="Disordered" evidence="12">
    <location>
        <begin position="185"/>
        <end position="234"/>
    </location>
</feature>